<organism evidence="5 6">
    <name type="scientific">Halomonas cupida</name>
    <dbReference type="NCBI Taxonomy" id="44933"/>
    <lineage>
        <taxon>Bacteria</taxon>
        <taxon>Pseudomonadati</taxon>
        <taxon>Pseudomonadota</taxon>
        <taxon>Gammaproteobacteria</taxon>
        <taxon>Oceanospirillales</taxon>
        <taxon>Halomonadaceae</taxon>
        <taxon>Halomonas</taxon>
    </lineage>
</organism>
<dbReference type="Gene3D" id="3.40.50.1820">
    <property type="entry name" value="alpha/beta hydrolase"/>
    <property type="match status" value="1"/>
</dbReference>
<dbReference type="RefSeq" id="WP_073436395.1">
    <property type="nucleotide sequence ID" value="NZ_BJXU01000121.1"/>
</dbReference>
<comment type="similarity">
    <text evidence="1">Belongs to the 'GDXG' lipolytic enzyme family.</text>
</comment>
<dbReference type="PROSITE" id="PS01173">
    <property type="entry name" value="LIPASE_GDXG_HIS"/>
    <property type="match status" value="1"/>
</dbReference>
<evidence type="ECO:0000313" key="4">
    <source>
        <dbReference type="EMBL" id="GEN24979.1"/>
    </source>
</evidence>
<proteinExistence type="inferred from homology"/>
<keyword evidence="7" id="KW-1185">Reference proteome</keyword>
<reference evidence="5 6" key="1">
    <citation type="submission" date="2016-11" db="EMBL/GenBank/DDBJ databases">
        <authorList>
            <person name="Jaros S."/>
            <person name="Januszkiewicz K."/>
            <person name="Wedrychowicz H."/>
        </authorList>
    </citation>
    <scope>NUCLEOTIDE SEQUENCE [LARGE SCALE GENOMIC DNA]</scope>
    <source>
        <strain evidence="5 6">DSM 4740</strain>
    </source>
</reference>
<dbReference type="InterPro" id="IPR029058">
    <property type="entry name" value="AB_hydrolase_fold"/>
</dbReference>
<evidence type="ECO:0000256" key="1">
    <source>
        <dbReference type="ARBA" id="ARBA00010515"/>
    </source>
</evidence>
<dbReference type="PANTHER" id="PTHR23024:SF24">
    <property type="entry name" value="ALPHA_BETA HYDROLASE FOLD-3 DOMAIN-CONTAINING PROTEIN"/>
    <property type="match status" value="1"/>
</dbReference>
<dbReference type="InterPro" id="IPR002168">
    <property type="entry name" value="Lipase_GDXG_HIS_AS"/>
</dbReference>
<dbReference type="Proteomes" id="UP000184123">
    <property type="component" value="Unassembled WGS sequence"/>
</dbReference>
<gene>
    <name evidence="4" type="ORF">HCU01_29280</name>
    <name evidence="5" type="ORF">SAMN05660971_03386</name>
</gene>
<dbReference type="OrthoDB" id="5729797at2"/>
<reference evidence="4 7" key="2">
    <citation type="submission" date="2019-07" db="EMBL/GenBank/DDBJ databases">
        <title>Whole genome shotgun sequence of Halomonas cupida NBRC 102219.</title>
        <authorList>
            <person name="Hosoyama A."/>
            <person name="Uohara A."/>
            <person name="Ohji S."/>
            <person name="Ichikawa N."/>
        </authorList>
    </citation>
    <scope>NUCLEOTIDE SEQUENCE [LARGE SCALE GENOMIC DNA]</scope>
    <source>
        <strain evidence="4 7">NBRC 102219</strain>
    </source>
</reference>
<dbReference type="EMBL" id="BJXU01000121">
    <property type="protein sequence ID" value="GEN24979.1"/>
    <property type="molecule type" value="Genomic_DNA"/>
</dbReference>
<dbReference type="SUPFAM" id="SSF53474">
    <property type="entry name" value="alpha/beta-Hydrolases"/>
    <property type="match status" value="1"/>
</dbReference>
<dbReference type="GO" id="GO:0016787">
    <property type="term" value="F:hydrolase activity"/>
    <property type="evidence" value="ECO:0007669"/>
    <property type="project" value="UniProtKB-KW"/>
</dbReference>
<evidence type="ECO:0000256" key="2">
    <source>
        <dbReference type="ARBA" id="ARBA00022801"/>
    </source>
</evidence>
<dbReference type="Pfam" id="PF07859">
    <property type="entry name" value="Abhydrolase_3"/>
    <property type="match status" value="1"/>
</dbReference>
<dbReference type="AlphaFoldDB" id="A0A1M7K7X6"/>
<protein>
    <submittedName>
        <fullName evidence="5">Acetyl esterase</fullName>
    </submittedName>
    <submittedName>
        <fullName evidence="4">Carboxylesterase</fullName>
    </submittedName>
</protein>
<sequence length="285" mass="31250">MTIDEFIARYGAGLEEINLMPRQQSLRAYERLAASFHKEDQRIGWRDDRVAGVAVRRFFICHQSPTSRYLAPIVYLHGGGWTLGSPASHHAAAEGLALELGREVISVDYRLMPEANYPQALQDCLDVVSRCAPAVLAGDSAGGRLAIDTAFRYRKTGSDILLGLIYPVVDVPHLDLLGADAPLFSRADVMSAWQLIADQAPAQSQLEPPASRIEILSVEQDPLSPMIARAASRWRSQGARVGEHMAPGMVHSALQARTQLTSMALAWQRFCRALDAQGQQSPLQP</sequence>
<dbReference type="InterPro" id="IPR013094">
    <property type="entry name" value="AB_hydrolase_3"/>
</dbReference>
<keyword evidence="2" id="KW-0378">Hydrolase</keyword>
<accession>A0A1M7K7X6</accession>
<dbReference type="InterPro" id="IPR050466">
    <property type="entry name" value="Carboxylest/Gibb_receptor"/>
</dbReference>
<evidence type="ECO:0000313" key="6">
    <source>
        <dbReference type="Proteomes" id="UP000184123"/>
    </source>
</evidence>
<name>A0A1M7K7X6_9GAMM</name>
<dbReference type="Proteomes" id="UP000321726">
    <property type="component" value="Unassembled WGS sequence"/>
</dbReference>
<feature type="domain" description="Alpha/beta hydrolase fold-3" evidence="3">
    <location>
        <begin position="73"/>
        <end position="253"/>
    </location>
</feature>
<dbReference type="PANTHER" id="PTHR23024">
    <property type="entry name" value="ARYLACETAMIDE DEACETYLASE"/>
    <property type="match status" value="1"/>
</dbReference>
<evidence type="ECO:0000313" key="5">
    <source>
        <dbReference type="EMBL" id="SHM61338.1"/>
    </source>
</evidence>
<dbReference type="STRING" id="44933.SAMN05660971_03386"/>
<dbReference type="EMBL" id="FRCA01000010">
    <property type="protein sequence ID" value="SHM61338.1"/>
    <property type="molecule type" value="Genomic_DNA"/>
</dbReference>
<evidence type="ECO:0000259" key="3">
    <source>
        <dbReference type="Pfam" id="PF07859"/>
    </source>
</evidence>
<evidence type="ECO:0000313" key="7">
    <source>
        <dbReference type="Proteomes" id="UP000321726"/>
    </source>
</evidence>